<dbReference type="Pfam" id="PF06742">
    <property type="entry name" value="DUF1214"/>
    <property type="match status" value="1"/>
</dbReference>
<organism evidence="4 5">
    <name type="scientific">Dactylosporangium siamense</name>
    <dbReference type="NCBI Taxonomy" id="685454"/>
    <lineage>
        <taxon>Bacteria</taxon>
        <taxon>Bacillati</taxon>
        <taxon>Actinomycetota</taxon>
        <taxon>Actinomycetes</taxon>
        <taxon>Micromonosporales</taxon>
        <taxon>Micromonosporaceae</taxon>
        <taxon>Dactylosporangium</taxon>
    </lineage>
</organism>
<evidence type="ECO:0000256" key="1">
    <source>
        <dbReference type="SAM" id="MobiDB-lite"/>
    </source>
</evidence>
<dbReference type="InterPro" id="IPR010679">
    <property type="entry name" value="DUF1254"/>
</dbReference>
<protein>
    <submittedName>
        <fullName evidence="4">Membrane protein</fullName>
    </submittedName>
</protein>
<accession>A0A919UHK7</accession>
<proteinExistence type="predicted"/>
<evidence type="ECO:0000259" key="3">
    <source>
        <dbReference type="Pfam" id="PF06863"/>
    </source>
</evidence>
<evidence type="ECO:0000313" key="5">
    <source>
        <dbReference type="Proteomes" id="UP000660611"/>
    </source>
</evidence>
<feature type="region of interest" description="Disordered" evidence="1">
    <location>
        <begin position="1"/>
        <end position="22"/>
    </location>
</feature>
<dbReference type="SUPFAM" id="SSF160935">
    <property type="entry name" value="VPA0735-like"/>
    <property type="match status" value="1"/>
</dbReference>
<dbReference type="AlphaFoldDB" id="A0A919UHK7"/>
<feature type="domain" description="DUF1214" evidence="2">
    <location>
        <begin position="329"/>
        <end position="435"/>
    </location>
</feature>
<dbReference type="RefSeq" id="WP_203854086.1">
    <property type="nucleotide sequence ID" value="NZ_BAAAVW010000039.1"/>
</dbReference>
<dbReference type="InterPro" id="IPR037049">
    <property type="entry name" value="DUF1214_C_sf"/>
</dbReference>
<sequence length="454" mass="49981">MNPSTEAPSRHPVKSKPKPPHGIADDTTYEYVIRFWPRALSYYQQTFLWNKHGANTLVGPDGMGPEYRSVVAINDDTLYGSAFVDLRDGPVILTIPESNGITYSLLVLDVFGNVVSVHIPNQPQGGVYALVPHEWEGPLPEGIPPVSVPYPVTIWNLRADKYKDGKNTIDLATAFRAGLRMTTLRDYLICPKGGATLILPLSNFAVSTKKDADDLAQHDPRALLDMMQRGVQDHSTYPMSTDDHNLAQQFDELYLAAKVADYAGDPKPMKAVTDAVVAAWTKIQANWKGSAGTTGWIHPTNFAQWGTDYVNRASGNEFIQFGNNAKAAGYWHAFVDAQKRPLAGTNSYVLTFRADQIPDACRFWSLTAYTPDTVELIPGQTKFVVASYTPGLYTAPDGSIAIAITRVLPPGFAPANWLPVDENQFNVMLRVYGPKDNTDPNNPPYVPPAITPMR</sequence>
<dbReference type="Gene3D" id="2.60.120.600">
    <property type="entry name" value="Domain of unknown function DUF1214, C-terminal domain"/>
    <property type="match status" value="1"/>
</dbReference>
<comment type="caution">
    <text evidence="4">The sequence shown here is derived from an EMBL/GenBank/DDBJ whole genome shotgun (WGS) entry which is preliminary data.</text>
</comment>
<reference evidence="4" key="1">
    <citation type="submission" date="2021-01" db="EMBL/GenBank/DDBJ databases">
        <title>Whole genome shotgun sequence of Dactylosporangium siamense NBRC 106093.</title>
        <authorList>
            <person name="Komaki H."/>
            <person name="Tamura T."/>
        </authorList>
    </citation>
    <scope>NUCLEOTIDE SEQUENCE</scope>
    <source>
        <strain evidence="4">NBRC 106093</strain>
    </source>
</reference>
<evidence type="ECO:0000313" key="4">
    <source>
        <dbReference type="EMBL" id="GIG52496.1"/>
    </source>
</evidence>
<feature type="domain" description="DUF1254" evidence="3">
    <location>
        <begin position="61"/>
        <end position="182"/>
    </location>
</feature>
<dbReference type="InterPro" id="IPR010621">
    <property type="entry name" value="DUF1214"/>
</dbReference>
<keyword evidence="5" id="KW-1185">Reference proteome</keyword>
<dbReference type="InterPro" id="IPR037050">
    <property type="entry name" value="DUF1254_sf"/>
</dbReference>
<evidence type="ECO:0000259" key="2">
    <source>
        <dbReference type="Pfam" id="PF06742"/>
    </source>
</evidence>
<dbReference type="Proteomes" id="UP000660611">
    <property type="component" value="Unassembled WGS sequence"/>
</dbReference>
<dbReference type="Gene3D" id="2.60.40.1610">
    <property type="entry name" value="Domain of unknown function DUF1254"/>
    <property type="match status" value="1"/>
</dbReference>
<gene>
    <name evidence="4" type="ORF">Dsi01nite_105370</name>
</gene>
<name>A0A919UHK7_9ACTN</name>
<dbReference type="EMBL" id="BONQ01000182">
    <property type="protein sequence ID" value="GIG52496.1"/>
    <property type="molecule type" value="Genomic_DNA"/>
</dbReference>
<dbReference type="PANTHER" id="PTHR36509">
    <property type="entry name" value="BLL3101 PROTEIN"/>
    <property type="match status" value="1"/>
</dbReference>
<dbReference type="Pfam" id="PF06863">
    <property type="entry name" value="DUF1254"/>
    <property type="match status" value="1"/>
</dbReference>
<dbReference type="PANTHER" id="PTHR36509:SF3">
    <property type="entry name" value="SIGNAL PEPTIDE PROTEIN"/>
    <property type="match status" value="1"/>
</dbReference>